<feature type="region of interest" description="Disordered" evidence="3">
    <location>
        <begin position="275"/>
        <end position="353"/>
    </location>
</feature>
<reference evidence="5 6" key="1">
    <citation type="submission" date="2021-02" db="EMBL/GenBank/DDBJ databases">
        <title>Leishmania (Mundinia) enrietti genome sequencing and assembly.</title>
        <authorList>
            <person name="Almutairi H."/>
            <person name="Gatherer D."/>
        </authorList>
    </citation>
    <scope>NUCLEOTIDE SEQUENCE [LARGE SCALE GENOMIC DNA]</scope>
    <source>
        <strain evidence="5">CUR178</strain>
    </source>
</reference>
<dbReference type="PANTHER" id="PTHR14095">
    <property type="entry name" value="PHOSPHATASE 2A REGULATORY SUBUNIT-RELATED"/>
    <property type="match status" value="1"/>
</dbReference>
<sequence length="1314" mass="142639">MRQDGRMSNQLECSCDEVVEKPLAQVSPGVHRFRLGEECRARRSGSNSGGGSTSPSTVSSSSAFNNRSRESVSAMRRATAPGSPRADFAPPSTPSPHHRFRRNTANVMAAGRRVSYRSTSILSAVSGDRVTTQTASSGSAEAALPDPHSARHIGGTATNGSVEREDSWGGYCDDLTCSSPSALRHANEAAEGTEASSTACGTLTDSHRHFNQYAGTSGALAESSTAGGRYAMLRGCNGDRVFQMDDDEAATTLLGENTLPVTEFDRQSWNRCPVLWRGGTASPSPSIENQSTPSRHQHQLLSPRLHLHTSPPVLSSTAESGSSPPPELGACRDGEYNGEVGKGRRHHPRRARVATSLAAELPQQASASSSPAPSSAWFGGFTAAQQQRFESLQGHGPTGHELARWKMLGLMRHWLSMPSTRVSLDAAIRDVLVDAGLAKAREAWGSGDTCAAPSRGSASSSRPQQACEPCHSVTTCASPPSAEAPPAKVSPKNKLVAKSAALESGGGPPSSTAQGKEDKGKRERTKKGTSPVTDEAVASSGDQAAHASPLTPPAAATGLSSSDLAERRLTPPPGEATLAVAAAGVRSASARTRRHRSGRGAIAAQEGRLALANGSLSPPSQDAKENTDASAALPVASLTPEKHEVSTTLRTGASPAAAAESCENADVAKDAKSSPHRYTDSPPLHHLSLEVTILSSSHTSASGRDRSRSRKSSRATPSRREATYEEIPRFYFPLGRPTTGEKMISGPLSAKHENPHLKIADGVSMSAPMYDGRESGHLSANAGSLVGSTKGSALLSESRRAQRVAPMSQLHALDDRQVAHYIQREFGRLPPFPRHSQRVWLLGGRLRSGGHNHSNLPFAKQELLYRQQFIQCMQRMCTHCFGVPRYFAFLIMRLIQWEVNNGSIGAPGNHSPPQTRHGNGRLGSSSSLLSHATNGSGGAHGLPSVFLITAQHMRDFYESYLKSKDTVRRIFDLLILSSHLPTPPAAAASLATTSAAAEASVQPGPTLGPSLSALPLRPYLVPRDFVAYINVLLAYHPGLTFLRQTPDFQTKYLDTVIYRIFYELDRFDRGCISYSELAASRLIDAFRQVDSAEDINMVLLFFSYEHFYVLYCRFWELDEDRDMLLGPEDLMRYAPEDVMNPCIVQRVFAGVGRRRRCTVPQRIGYEDFVWFCLSEEDKSTPQAIRYWFRVLDLDGDGVLSVYELREFYDATRDKIGRYVQEGLVEFEDVVCQVFDMMRCPEYRGLFLSDLLREPEAAAVALNLLTNVVKFLQFEQRDPFVSHEERLLGGPEQSTWDRFARLEYDRMALEADGES</sequence>
<dbReference type="InterPro" id="IPR011992">
    <property type="entry name" value="EF-hand-dom_pair"/>
</dbReference>
<comment type="caution">
    <text evidence="5">The sequence shown here is derived from an EMBL/GenBank/DDBJ whole genome shotgun (WGS) entry which is preliminary data.</text>
</comment>
<dbReference type="GO" id="GO:0019888">
    <property type="term" value="F:protein phosphatase regulator activity"/>
    <property type="evidence" value="ECO:0007669"/>
    <property type="project" value="TreeGrafter"/>
</dbReference>
<dbReference type="Gene3D" id="1.10.238.10">
    <property type="entry name" value="EF-hand"/>
    <property type="match status" value="1"/>
</dbReference>
<evidence type="ECO:0000313" key="6">
    <source>
        <dbReference type="Proteomes" id="UP000674179"/>
    </source>
</evidence>
<dbReference type="EMBL" id="JAFHKP010000017">
    <property type="protein sequence ID" value="KAG5482175.1"/>
    <property type="molecule type" value="Genomic_DNA"/>
</dbReference>
<organism evidence="5 6">
    <name type="scientific">Leishmania enriettii</name>
    <dbReference type="NCBI Taxonomy" id="5663"/>
    <lineage>
        <taxon>Eukaryota</taxon>
        <taxon>Discoba</taxon>
        <taxon>Euglenozoa</taxon>
        <taxon>Kinetoplastea</taxon>
        <taxon>Metakinetoplastina</taxon>
        <taxon>Trypanosomatida</taxon>
        <taxon>Trypanosomatidae</taxon>
        <taxon>Leishmaniinae</taxon>
        <taxon>Leishmania</taxon>
    </lineage>
</organism>
<dbReference type="InterPro" id="IPR018247">
    <property type="entry name" value="EF_Hand_1_Ca_BS"/>
</dbReference>
<protein>
    <recommendedName>
        <fullName evidence="4">EF-hand domain-containing protein</fullName>
    </recommendedName>
</protein>
<keyword evidence="6" id="KW-1185">Reference proteome</keyword>
<dbReference type="FunFam" id="1.10.238.220:FF:000003">
    <property type="entry name" value="Phosphoprotein phosphatase 2A regulatory subunit"/>
    <property type="match status" value="1"/>
</dbReference>
<dbReference type="GeneID" id="94173219"/>
<evidence type="ECO:0000256" key="2">
    <source>
        <dbReference type="ARBA" id="ARBA00022837"/>
    </source>
</evidence>
<dbReference type="KEGG" id="lenr:94173219"/>
<dbReference type="PROSITE" id="PS00018">
    <property type="entry name" value="EF_HAND_1"/>
    <property type="match status" value="1"/>
</dbReference>
<feature type="compositionally biased region" description="Polar residues" evidence="3">
    <location>
        <begin position="312"/>
        <end position="322"/>
    </location>
</feature>
<dbReference type="InterPro" id="IPR002048">
    <property type="entry name" value="EF_hand_dom"/>
</dbReference>
<feature type="compositionally biased region" description="Basic and acidic residues" evidence="3">
    <location>
        <begin position="666"/>
        <end position="679"/>
    </location>
</feature>
<feature type="compositionally biased region" description="Basic residues" evidence="3">
    <location>
        <begin position="343"/>
        <end position="352"/>
    </location>
</feature>
<dbReference type="Proteomes" id="UP000674179">
    <property type="component" value="Chromosome 17"/>
</dbReference>
<evidence type="ECO:0000259" key="4">
    <source>
        <dbReference type="PROSITE" id="PS50222"/>
    </source>
</evidence>
<dbReference type="SUPFAM" id="SSF47473">
    <property type="entry name" value="EF-hand"/>
    <property type="match status" value="1"/>
</dbReference>
<feature type="region of interest" description="Disordered" evidence="3">
    <location>
        <begin position="695"/>
        <end position="722"/>
    </location>
</feature>
<accession>A0A836HDL1</accession>
<dbReference type="GO" id="GO:0000159">
    <property type="term" value="C:protein phosphatase type 2A complex"/>
    <property type="evidence" value="ECO:0007669"/>
    <property type="project" value="TreeGrafter"/>
</dbReference>
<proteinExistence type="predicted"/>
<feature type="region of interest" description="Disordered" evidence="3">
    <location>
        <begin position="905"/>
        <end position="935"/>
    </location>
</feature>
<gene>
    <name evidence="5" type="ORF">CUR178_06034</name>
</gene>
<dbReference type="OrthoDB" id="5586at2759"/>
<evidence type="ECO:0000313" key="5">
    <source>
        <dbReference type="EMBL" id="KAG5482175.1"/>
    </source>
</evidence>
<dbReference type="PANTHER" id="PTHR14095:SF0">
    <property type="entry name" value="MIP22305P"/>
    <property type="match status" value="1"/>
</dbReference>
<dbReference type="Pfam" id="PF13499">
    <property type="entry name" value="EF-hand_7"/>
    <property type="match status" value="1"/>
</dbReference>
<feature type="compositionally biased region" description="Low complexity" evidence="3">
    <location>
        <begin position="53"/>
        <end position="66"/>
    </location>
</feature>
<dbReference type="RefSeq" id="XP_067694037.1">
    <property type="nucleotide sequence ID" value="XM_067837709.1"/>
</dbReference>
<evidence type="ECO:0000256" key="3">
    <source>
        <dbReference type="SAM" id="MobiDB-lite"/>
    </source>
</evidence>
<feature type="compositionally biased region" description="Low complexity" evidence="3">
    <location>
        <begin position="477"/>
        <end position="487"/>
    </location>
</feature>
<dbReference type="Gene3D" id="1.10.238.220">
    <property type="match status" value="1"/>
</dbReference>
<keyword evidence="2" id="KW-0106">Calcium</keyword>
<feature type="region of interest" description="Disordered" evidence="3">
    <location>
        <begin position="444"/>
        <end position="560"/>
    </location>
</feature>
<name>A0A836HDL1_LEIEN</name>
<dbReference type="InterPro" id="IPR041534">
    <property type="entry name" value="EF-hand_13"/>
</dbReference>
<dbReference type="PROSITE" id="PS50222">
    <property type="entry name" value="EF_HAND_2"/>
    <property type="match status" value="1"/>
</dbReference>
<feature type="compositionally biased region" description="Low complexity" evidence="3">
    <location>
        <begin position="451"/>
        <end position="466"/>
    </location>
</feature>
<feature type="region of interest" description="Disordered" evidence="3">
    <location>
        <begin position="134"/>
        <end position="162"/>
    </location>
</feature>
<dbReference type="Pfam" id="PF17958">
    <property type="entry name" value="EF-hand_13"/>
    <property type="match status" value="1"/>
</dbReference>
<feature type="region of interest" description="Disordered" evidence="3">
    <location>
        <begin position="24"/>
        <end position="101"/>
    </location>
</feature>
<evidence type="ECO:0000256" key="1">
    <source>
        <dbReference type="ARBA" id="ARBA00022723"/>
    </source>
</evidence>
<keyword evidence="1" id="KW-0479">Metal-binding</keyword>
<dbReference type="GO" id="GO:0005509">
    <property type="term" value="F:calcium ion binding"/>
    <property type="evidence" value="ECO:0007669"/>
    <property type="project" value="InterPro"/>
</dbReference>
<feature type="region of interest" description="Disordered" evidence="3">
    <location>
        <begin position="582"/>
        <end position="683"/>
    </location>
</feature>
<dbReference type="FunFam" id="1.10.238.10:FF:000025">
    <property type="entry name" value="serine/threonine-protein phosphatase 2A regulatory subunit B'' subunit alpha"/>
    <property type="match status" value="1"/>
</dbReference>
<feature type="domain" description="EF-hand" evidence="4">
    <location>
        <begin position="1179"/>
        <end position="1214"/>
    </location>
</feature>
<feature type="compositionally biased region" description="Polar residues" evidence="3">
    <location>
        <begin position="281"/>
        <end position="294"/>
    </location>
</feature>